<evidence type="ECO:0000256" key="3">
    <source>
        <dbReference type="ARBA" id="ARBA00012438"/>
    </source>
</evidence>
<dbReference type="CDD" id="cd17580">
    <property type="entry name" value="REC_2_DhkD-like"/>
    <property type="match status" value="1"/>
</dbReference>
<comment type="catalytic activity">
    <reaction evidence="1">
        <text>ATP + protein L-histidine = ADP + protein N-phospho-L-histidine.</text>
        <dbReference type="EC" id="2.7.13.3"/>
    </reaction>
</comment>
<dbReference type="Proteomes" id="UP000027604">
    <property type="component" value="Chromosome I"/>
</dbReference>
<dbReference type="SUPFAM" id="SSF47384">
    <property type="entry name" value="Homodimeric domain of signal transducing histidine kinase"/>
    <property type="match status" value="1"/>
</dbReference>
<dbReference type="CDD" id="cd00130">
    <property type="entry name" value="PAS"/>
    <property type="match status" value="3"/>
</dbReference>
<evidence type="ECO:0000259" key="10">
    <source>
        <dbReference type="PROSITE" id="PS50109"/>
    </source>
</evidence>
<dbReference type="PROSITE" id="PS50109">
    <property type="entry name" value="HIS_KIN"/>
    <property type="match status" value="1"/>
</dbReference>
<evidence type="ECO:0000259" key="11">
    <source>
        <dbReference type="PROSITE" id="PS50110"/>
    </source>
</evidence>
<dbReference type="InterPro" id="IPR013656">
    <property type="entry name" value="PAS_4"/>
</dbReference>
<dbReference type="InterPro" id="IPR001789">
    <property type="entry name" value="Sig_transdc_resp-reg_receiver"/>
</dbReference>
<evidence type="ECO:0000259" key="12">
    <source>
        <dbReference type="PROSITE" id="PS50113"/>
    </source>
</evidence>
<evidence type="ECO:0000256" key="5">
    <source>
        <dbReference type="ARBA" id="ARBA00022679"/>
    </source>
</evidence>
<dbReference type="InterPro" id="IPR036890">
    <property type="entry name" value="HATPase_C_sf"/>
</dbReference>
<dbReference type="PANTHER" id="PTHR43547:SF2">
    <property type="entry name" value="HYBRID SIGNAL TRANSDUCTION HISTIDINE KINASE C"/>
    <property type="match status" value="1"/>
</dbReference>
<dbReference type="PATRIC" id="fig|1349767.4.peg.818"/>
<dbReference type="FunFam" id="1.10.287.130:FF:000001">
    <property type="entry name" value="Two-component sensor histidine kinase"/>
    <property type="match status" value="1"/>
</dbReference>
<evidence type="ECO:0000256" key="4">
    <source>
        <dbReference type="ARBA" id="ARBA00022553"/>
    </source>
</evidence>
<evidence type="ECO:0000256" key="7">
    <source>
        <dbReference type="ARBA" id="ARBA00023012"/>
    </source>
</evidence>
<evidence type="ECO:0000313" key="13">
    <source>
        <dbReference type="EMBL" id="CDG84856.1"/>
    </source>
</evidence>
<dbReference type="STRING" id="1349767.GJA_4246"/>
<dbReference type="Pfam" id="PF02518">
    <property type="entry name" value="HATPase_c"/>
    <property type="match status" value="1"/>
</dbReference>
<dbReference type="SMART" id="SM00448">
    <property type="entry name" value="REC"/>
    <property type="match status" value="1"/>
</dbReference>
<dbReference type="FunFam" id="3.30.565.10:FF:000006">
    <property type="entry name" value="Sensor histidine kinase WalK"/>
    <property type="match status" value="1"/>
</dbReference>
<dbReference type="eggNOG" id="COG0784">
    <property type="taxonomic scope" value="Bacteria"/>
</dbReference>
<dbReference type="SMART" id="SM00387">
    <property type="entry name" value="HATPase_c"/>
    <property type="match status" value="1"/>
</dbReference>
<dbReference type="InterPro" id="IPR005467">
    <property type="entry name" value="His_kinase_dom"/>
</dbReference>
<dbReference type="OrthoDB" id="9087351at2"/>
<dbReference type="eggNOG" id="COG4191">
    <property type="taxonomic scope" value="Bacteria"/>
</dbReference>
<feature type="domain" description="PAC" evidence="12">
    <location>
        <begin position="339"/>
        <end position="391"/>
    </location>
</feature>
<dbReference type="PRINTS" id="PR00344">
    <property type="entry name" value="BCTRLSENSOR"/>
</dbReference>
<evidence type="ECO:0000256" key="9">
    <source>
        <dbReference type="PROSITE-ProRule" id="PRU00169"/>
    </source>
</evidence>
<protein>
    <recommendedName>
        <fullName evidence="3">histidine kinase</fullName>
        <ecNumber evidence="3">2.7.13.3</ecNumber>
    </recommendedName>
</protein>
<feature type="domain" description="PAC" evidence="12">
    <location>
        <begin position="210"/>
        <end position="262"/>
    </location>
</feature>
<evidence type="ECO:0000256" key="8">
    <source>
        <dbReference type="ARBA" id="ARBA00023136"/>
    </source>
</evidence>
<dbReference type="KEGG" id="jag:GJA_4246"/>
<dbReference type="Gene3D" id="3.30.565.10">
    <property type="entry name" value="Histidine kinase-like ATPase, C-terminal domain"/>
    <property type="match status" value="1"/>
</dbReference>
<feature type="domain" description="Histidine kinase" evidence="10">
    <location>
        <begin position="536"/>
        <end position="754"/>
    </location>
</feature>
<comment type="subcellular location">
    <subcellularLocation>
        <location evidence="2">Cell inner membrane</location>
        <topology evidence="2">Multi-pass membrane protein</topology>
    </subcellularLocation>
</comment>
<dbReference type="Gene3D" id="3.30.450.20">
    <property type="entry name" value="PAS domain"/>
    <property type="match status" value="4"/>
</dbReference>
<dbReference type="InterPro" id="IPR035965">
    <property type="entry name" value="PAS-like_dom_sf"/>
</dbReference>
<dbReference type="PROSITE" id="PS50110">
    <property type="entry name" value="RESPONSE_REGULATORY"/>
    <property type="match status" value="1"/>
</dbReference>
<name>W0VAE6_9BURK</name>
<evidence type="ECO:0000256" key="6">
    <source>
        <dbReference type="ARBA" id="ARBA00022777"/>
    </source>
</evidence>
<accession>W0VAE6</accession>
<feature type="domain" description="PAC" evidence="12">
    <location>
        <begin position="91"/>
        <end position="143"/>
    </location>
</feature>
<dbReference type="GO" id="GO:0005886">
    <property type="term" value="C:plasma membrane"/>
    <property type="evidence" value="ECO:0007669"/>
    <property type="project" value="UniProtKB-SubCell"/>
</dbReference>
<dbReference type="AlphaFoldDB" id="W0VAE6"/>
<dbReference type="InterPro" id="IPR036097">
    <property type="entry name" value="HisK_dim/P_sf"/>
</dbReference>
<dbReference type="EC" id="2.7.13.3" evidence="3"/>
<dbReference type="PROSITE" id="PS50113">
    <property type="entry name" value="PAC"/>
    <property type="match status" value="3"/>
</dbReference>
<dbReference type="SUPFAM" id="SSF55785">
    <property type="entry name" value="PYP-like sensor domain (PAS domain)"/>
    <property type="match status" value="4"/>
</dbReference>
<dbReference type="SUPFAM" id="SSF55874">
    <property type="entry name" value="ATPase domain of HSP90 chaperone/DNA topoisomerase II/histidine kinase"/>
    <property type="match status" value="1"/>
</dbReference>
<dbReference type="SMART" id="SM00086">
    <property type="entry name" value="PAC"/>
    <property type="match status" value="3"/>
</dbReference>
<keyword evidence="8" id="KW-0472">Membrane</keyword>
<dbReference type="Pfam" id="PF08448">
    <property type="entry name" value="PAS_4"/>
    <property type="match status" value="1"/>
</dbReference>
<feature type="modified residue" description="4-aspartylphosphate" evidence="9">
    <location>
        <position position="825"/>
    </location>
</feature>
<dbReference type="InterPro" id="IPR004358">
    <property type="entry name" value="Sig_transdc_His_kin-like_C"/>
</dbReference>
<keyword evidence="5" id="KW-0808">Transferase</keyword>
<keyword evidence="6" id="KW-0418">Kinase</keyword>
<evidence type="ECO:0000256" key="1">
    <source>
        <dbReference type="ARBA" id="ARBA00000085"/>
    </source>
</evidence>
<dbReference type="PANTHER" id="PTHR43547">
    <property type="entry name" value="TWO-COMPONENT HISTIDINE KINASE"/>
    <property type="match status" value="1"/>
</dbReference>
<dbReference type="HOGENOM" id="CLU_000445_114_15_4"/>
<dbReference type="InterPro" id="IPR001610">
    <property type="entry name" value="PAC"/>
</dbReference>
<dbReference type="CDD" id="cd16922">
    <property type="entry name" value="HATPase_EvgS-ArcB-TorS-like"/>
    <property type="match status" value="1"/>
</dbReference>
<dbReference type="SUPFAM" id="SSF52172">
    <property type="entry name" value="CheY-like"/>
    <property type="match status" value="1"/>
</dbReference>
<proteinExistence type="predicted"/>
<dbReference type="Gene3D" id="3.40.50.2300">
    <property type="match status" value="1"/>
</dbReference>
<dbReference type="GO" id="GO:0000155">
    <property type="term" value="F:phosphorelay sensor kinase activity"/>
    <property type="evidence" value="ECO:0007669"/>
    <property type="project" value="InterPro"/>
</dbReference>
<dbReference type="InterPro" id="IPR003661">
    <property type="entry name" value="HisK_dim/P_dom"/>
</dbReference>
<dbReference type="NCBIfam" id="TIGR00229">
    <property type="entry name" value="sensory_box"/>
    <property type="match status" value="2"/>
</dbReference>
<dbReference type="SMART" id="SM00388">
    <property type="entry name" value="HisKA"/>
    <property type="match status" value="1"/>
</dbReference>
<sequence>MSDPDSLSPHPAALSEQRFRAMLGATCDIVWDTPVYGEFRSEQPGWSAFTGQGKDAYMGAGWLNAVHPDDRAIAAGVWRDINHASGGNPLFQAEYRLRHADGGYRHMLVRATPVYDADGALREWVGAHTDVSERKRAEDRLRLAMNGGMGTWDLDLGTGLMSCSDACKANFGYAADDHFHYQQLTAALAGNDVQRWRDTVHHAIASASDFDIEVRVRWPDDSIHWAQMRGSCSLDAAGSVIGLSGISLDQTERKRTEQVLHDTLARQKATLAAGEVATWTWDIAADKVIADRNMGRLFLGTDSDSTSAPLQTFLGAIHPDDLEQVMIEIEQAIGQGTPYESAYRVRGPDRRYRSVIARGRAEYGDDGAPVSLPGVILDVTRQKQAEDKLRASEERYRSMIELMGQGFCEIEVLFDQQGQPYDYRYLDVNSAFVQQSGLSDAVGKSILEMMPGHDSHWAQTYGRVVLTGEPVRLEDEAKATGRWFDVYAVRLGGPGSTRLAVLFTDITERKKSERQLRELAEDLSEMDRRKTEFLATLAHELRNPLAPIRNGLQIMRMAADNPATVARVRDVMERQVNQMVHLVNDLLDVARITRGQIELKKQKTDLKSVVSSAVETSLPLIDSSRHQLKVDLDNLPLPLDVDPTRLAQVLGNLLNNAAKYTPPGGQIALSARRDGSSVLIAVSDSGVGIPPESLATVFDMFTQVGQNMGRSQGGLGIGLSLVRRLVELHGGSVSVASPGSGLGSTFTVRLPLADSACPVAILSTGDSNGVLQRNLRILVVDDNIDAAETLAALLGMMGHAIQVANDGPRALKAAGEFQPDVMFLDIGMPGMSGYDVARALRNNPHMSKTVLVALTGWGAATDRHRSSEAGFDHHLTKPANIDAINQLLGGLVASSLR</sequence>
<dbReference type="InterPro" id="IPR000014">
    <property type="entry name" value="PAS"/>
</dbReference>
<dbReference type="InterPro" id="IPR013655">
    <property type="entry name" value="PAS_fold_3"/>
</dbReference>
<evidence type="ECO:0000256" key="2">
    <source>
        <dbReference type="ARBA" id="ARBA00004429"/>
    </source>
</evidence>
<dbReference type="CDD" id="cd00082">
    <property type="entry name" value="HisKA"/>
    <property type="match status" value="1"/>
</dbReference>
<reference evidence="13 14" key="1">
    <citation type="journal article" date="2015" name="Genome Announc.">
        <title>Genome Sequence of Mushroom Soft-Rot Pathogen Janthinobacterium agaricidamnosum.</title>
        <authorList>
            <person name="Graupner K."/>
            <person name="Lackner G."/>
            <person name="Hertweck C."/>
        </authorList>
    </citation>
    <scope>NUCLEOTIDE SEQUENCE [LARGE SCALE GENOMIC DNA]</scope>
    <source>
        <strain evidence="14">NBRC 102515 / DSM 9628</strain>
    </source>
</reference>
<dbReference type="RefSeq" id="WP_051781156.1">
    <property type="nucleotide sequence ID" value="NZ_BCTH01000090.1"/>
</dbReference>
<gene>
    <name evidence="13" type="ORF">GJA_4246</name>
</gene>
<dbReference type="Pfam" id="PF00072">
    <property type="entry name" value="Response_reg"/>
    <property type="match status" value="1"/>
</dbReference>
<dbReference type="InterPro" id="IPR011006">
    <property type="entry name" value="CheY-like_superfamily"/>
</dbReference>
<dbReference type="Pfam" id="PF00512">
    <property type="entry name" value="HisKA"/>
    <property type="match status" value="1"/>
</dbReference>
<keyword evidence="7" id="KW-0902">Two-component regulatory system</keyword>
<keyword evidence="4 9" id="KW-0597">Phosphoprotein</keyword>
<dbReference type="eggNOG" id="COG5002">
    <property type="taxonomic scope" value="Bacteria"/>
</dbReference>
<evidence type="ECO:0000313" key="14">
    <source>
        <dbReference type="Proteomes" id="UP000027604"/>
    </source>
</evidence>
<keyword evidence="14" id="KW-1185">Reference proteome</keyword>
<feature type="domain" description="Response regulatory" evidence="11">
    <location>
        <begin position="776"/>
        <end position="892"/>
    </location>
</feature>
<dbReference type="Pfam" id="PF08447">
    <property type="entry name" value="PAS_3"/>
    <property type="match status" value="3"/>
</dbReference>
<dbReference type="Gene3D" id="1.10.287.130">
    <property type="match status" value="1"/>
</dbReference>
<organism evidence="13 14">
    <name type="scientific">Janthinobacterium agaricidamnosum NBRC 102515 = DSM 9628</name>
    <dbReference type="NCBI Taxonomy" id="1349767"/>
    <lineage>
        <taxon>Bacteria</taxon>
        <taxon>Pseudomonadati</taxon>
        <taxon>Pseudomonadota</taxon>
        <taxon>Betaproteobacteria</taxon>
        <taxon>Burkholderiales</taxon>
        <taxon>Oxalobacteraceae</taxon>
        <taxon>Janthinobacterium</taxon>
    </lineage>
</organism>
<dbReference type="InterPro" id="IPR003594">
    <property type="entry name" value="HATPase_dom"/>
</dbReference>
<dbReference type="Gene3D" id="2.10.70.100">
    <property type="match status" value="2"/>
</dbReference>
<dbReference type="EMBL" id="HG322949">
    <property type="protein sequence ID" value="CDG84856.1"/>
    <property type="molecule type" value="Genomic_DNA"/>
</dbReference>
<dbReference type="InterPro" id="IPR000700">
    <property type="entry name" value="PAS-assoc_C"/>
</dbReference>